<dbReference type="InterPro" id="IPR001867">
    <property type="entry name" value="OmpR/PhoB-type_DNA-bd"/>
</dbReference>
<dbReference type="RefSeq" id="WP_184189920.1">
    <property type="nucleotide sequence ID" value="NZ_JACHLE010000003.1"/>
</dbReference>
<dbReference type="PANTHER" id="PTHR48111:SF40">
    <property type="entry name" value="PHOSPHATE REGULON TRANSCRIPTIONAL REGULATORY PROTEIN PHOB"/>
    <property type="match status" value="1"/>
</dbReference>
<dbReference type="InterPro" id="IPR001789">
    <property type="entry name" value="Sig_transdc_resp-reg_receiver"/>
</dbReference>
<feature type="domain" description="Response regulatory" evidence="6">
    <location>
        <begin position="5"/>
        <end position="119"/>
    </location>
</feature>
<gene>
    <name evidence="8" type="ORF">HNP38_002521</name>
</gene>
<evidence type="ECO:0000313" key="9">
    <source>
        <dbReference type="Proteomes" id="UP000592180"/>
    </source>
</evidence>
<accession>A0A840KGZ1</accession>
<dbReference type="Gene3D" id="1.10.10.10">
    <property type="entry name" value="Winged helix-like DNA-binding domain superfamily/Winged helix DNA-binding domain"/>
    <property type="match status" value="1"/>
</dbReference>
<keyword evidence="2" id="KW-0902">Two-component regulatory system</keyword>
<evidence type="ECO:0000256" key="5">
    <source>
        <dbReference type="PROSITE-ProRule" id="PRU01091"/>
    </source>
</evidence>
<dbReference type="Gene3D" id="3.40.50.2300">
    <property type="match status" value="1"/>
</dbReference>
<dbReference type="Proteomes" id="UP000592180">
    <property type="component" value="Unassembled WGS sequence"/>
</dbReference>
<keyword evidence="3 5" id="KW-0238">DNA-binding</keyword>
<sequence length="229" mass="25977">MEKIRLLLVEDDADLGRLLSKYLDIQGIEVSLAPDNTAALLVLQENLFDIAVLDVMLPECDGFSLAQNIRKKYPQMPFLFLTARKQKEDVLKGLSLGADDYIMKPFDADELILRIQNILRRSQSSIPQKDAILEIGSFTFEPSQLRLNLENNSILLTKKETGILELLAQKPGRIVSREDVLEKLWGQADYFNGRSLDVYIGRLRKLFESDSLIKIESVRGAGFILHTKL</sequence>
<dbReference type="EMBL" id="JACHLE010000003">
    <property type="protein sequence ID" value="MBB4807217.1"/>
    <property type="molecule type" value="Genomic_DNA"/>
</dbReference>
<evidence type="ECO:0000259" key="7">
    <source>
        <dbReference type="PROSITE" id="PS51755"/>
    </source>
</evidence>
<evidence type="ECO:0000256" key="3">
    <source>
        <dbReference type="ARBA" id="ARBA00023125"/>
    </source>
</evidence>
<keyword evidence="1 4" id="KW-0597">Phosphoprotein</keyword>
<feature type="modified residue" description="4-aspartylphosphate" evidence="4">
    <location>
        <position position="54"/>
    </location>
</feature>
<keyword evidence="9" id="KW-1185">Reference proteome</keyword>
<dbReference type="CDD" id="cd17574">
    <property type="entry name" value="REC_OmpR"/>
    <property type="match status" value="1"/>
</dbReference>
<evidence type="ECO:0000256" key="1">
    <source>
        <dbReference type="ARBA" id="ARBA00022553"/>
    </source>
</evidence>
<dbReference type="AlphaFoldDB" id="A0A840KGZ1"/>
<dbReference type="InterPro" id="IPR011006">
    <property type="entry name" value="CheY-like_superfamily"/>
</dbReference>
<protein>
    <submittedName>
        <fullName evidence="8">DNA-binding response OmpR family regulator</fullName>
    </submittedName>
</protein>
<dbReference type="Gene3D" id="6.10.250.690">
    <property type="match status" value="1"/>
</dbReference>
<comment type="caution">
    <text evidence="8">The sequence shown here is derived from an EMBL/GenBank/DDBJ whole genome shotgun (WGS) entry which is preliminary data.</text>
</comment>
<dbReference type="GO" id="GO:0000976">
    <property type="term" value="F:transcription cis-regulatory region binding"/>
    <property type="evidence" value="ECO:0007669"/>
    <property type="project" value="TreeGrafter"/>
</dbReference>
<organism evidence="8 9">
    <name type="scientific">Chryseobacterium defluvii</name>
    <dbReference type="NCBI Taxonomy" id="160396"/>
    <lineage>
        <taxon>Bacteria</taxon>
        <taxon>Pseudomonadati</taxon>
        <taxon>Bacteroidota</taxon>
        <taxon>Flavobacteriia</taxon>
        <taxon>Flavobacteriales</taxon>
        <taxon>Weeksellaceae</taxon>
        <taxon>Chryseobacterium group</taxon>
        <taxon>Chryseobacterium</taxon>
    </lineage>
</organism>
<evidence type="ECO:0000256" key="4">
    <source>
        <dbReference type="PROSITE-ProRule" id="PRU00169"/>
    </source>
</evidence>
<dbReference type="GO" id="GO:0006355">
    <property type="term" value="P:regulation of DNA-templated transcription"/>
    <property type="evidence" value="ECO:0007669"/>
    <property type="project" value="InterPro"/>
</dbReference>
<dbReference type="InterPro" id="IPR039420">
    <property type="entry name" value="WalR-like"/>
</dbReference>
<evidence type="ECO:0000256" key="2">
    <source>
        <dbReference type="ARBA" id="ARBA00023012"/>
    </source>
</evidence>
<dbReference type="PANTHER" id="PTHR48111">
    <property type="entry name" value="REGULATOR OF RPOS"/>
    <property type="match status" value="1"/>
</dbReference>
<reference evidence="8 9" key="1">
    <citation type="submission" date="2020-08" db="EMBL/GenBank/DDBJ databases">
        <title>Functional genomics of gut bacteria from endangered species of beetles.</title>
        <authorList>
            <person name="Carlos-Shanley C."/>
        </authorList>
    </citation>
    <scope>NUCLEOTIDE SEQUENCE [LARGE SCALE GENOMIC DNA]</scope>
    <source>
        <strain evidence="8 9">S00151</strain>
    </source>
</reference>
<feature type="domain" description="OmpR/PhoB-type" evidence="7">
    <location>
        <begin position="130"/>
        <end position="227"/>
    </location>
</feature>
<dbReference type="SMART" id="SM00448">
    <property type="entry name" value="REC"/>
    <property type="match status" value="1"/>
</dbReference>
<evidence type="ECO:0000259" key="6">
    <source>
        <dbReference type="PROSITE" id="PS50110"/>
    </source>
</evidence>
<evidence type="ECO:0000313" key="8">
    <source>
        <dbReference type="EMBL" id="MBB4807217.1"/>
    </source>
</evidence>
<dbReference type="Pfam" id="PF00486">
    <property type="entry name" value="Trans_reg_C"/>
    <property type="match status" value="1"/>
</dbReference>
<dbReference type="SMART" id="SM00862">
    <property type="entry name" value="Trans_reg_C"/>
    <property type="match status" value="1"/>
</dbReference>
<feature type="DNA-binding region" description="OmpR/PhoB-type" evidence="5">
    <location>
        <begin position="130"/>
        <end position="227"/>
    </location>
</feature>
<dbReference type="GO" id="GO:0005829">
    <property type="term" value="C:cytosol"/>
    <property type="evidence" value="ECO:0007669"/>
    <property type="project" value="TreeGrafter"/>
</dbReference>
<dbReference type="GO" id="GO:0000156">
    <property type="term" value="F:phosphorelay response regulator activity"/>
    <property type="evidence" value="ECO:0007669"/>
    <property type="project" value="TreeGrafter"/>
</dbReference>
<proteinExistence type="predicted"/>
<dbReference type="PROSITE" id="PS51755">
    <property type="entry name" value="OMPR_PHOB"/>
    <property type="match status" value="1"/>
</dbReference>
<dbReference type="GO" id="GO:0032993">
    <property type="term" value="C:protein-DNA complex"/>
    <property type="evidence" value="ECO:0007669"/>
    <property type="project" value="TreeGrafter"/>
</dbReference>
<dbReference type="InterPro" id="IPR036388">
    <property type="entry name" value="WH-like_DNA-bd_sf"/>
</dbReference>
<dbReference type="PROSITE" id="PS50110">
    <property type="entry name" value="RESPONSE_REGULATORY"/>
    <property type="match status" value="1"/>
</dbReference>
<dbReference type="SUPFAM" id="SSF52172">
    <property type="entry name" value="CheY-like"/>
    <property type="match status" value="1"/>
</dbReference>
<name>A0A840KGZ1_9FLAO</name>
<dbReference type="Pfam" id="PF00072">
    <property type="entry name" value="Response_reg"/>
    <property type="match status" value="1"/>
</dbReference>
<dbReference type="CDD" id="cd00383">
    <property type="entry name" value="trans_reg_C"/>
    <property type="match status" value="1"/>
</dbReference>